<evidence type="ECO:0000259" key="1">
    <source>
        <dbReference type="Pfam" id="PF18626"/>
    </source>
</evidence>
<comment type="caution">
    <text evidence="2">The sequence shown here is derived from an EMBL/GenBank/DDBJ whole genome shotgun (WGS) entry which is preliminary data.</text>
</comment>
<name>A0A433WDC6_9BACT</name>
<dbReference type="OrthoDB" id="8417456at2"/>
<dbReference type="Gene3D" id="3.10.620.30">
    <property type="match status" value="1"/>
</dbReference>
<sequence length="307" mass="32865">MKKIFIGLIAVAAFAVMSVVSCKKDGHPETATPQAVNSDIVMAGNFTPFTLNTGNAGPSTVGFVQSARLYEIDLSRIGANVDADLLRKAIQDEIPVEVYLYRNTNKIAQVKPAGEPALAAYRKMQQAPAGPQPEAEPPVIPSQAALNSLWSQLASAPIPFSFATDGCYARAHKMRQIILNAGYDCNKYFAYGYLAASTGSCCVLWSYHVAPLVRFKTTSGAIEYRILDPSLFSGPVTQTQWLNACKNTGCSSSAYVSSTRTMPGNVYYVSATSNTPLYDNNYASTNCVIATYSGYSGCGPAPVLNCP</sequence>
<evidence type="ECO:0000313" key="2">
    <source>
        <dbReference type="EMBL" id="NSL85925.1"/>
    </source>
</evidence>
<dbReference type="Proteomes" id="UP000281028">
    <property type="component" value="Unassembled WGS sequence"/>
</dbReference>
<dbReference type="Pfam" id="PF18626">
    <property type="entry name" value="Gln_deamidase_2"/>
    <property type="match status" value="1"/>
</dbReference>
<organism evidence="2 3">
    <name type="scientific">Chitinophaga solisilvae</name>
    <dbReference type="NCBI Taxonomy" id="1233460"/>
    <lineage>
        <taxon>Bacteria</taxon>
        <taxon>Pseudomonadati</taxon>
        <taxon>Bacteroidota</taxon>
        <taxon>Chitinophagia</taxon>
        <taxon>Chitinophagales</taxon>
        <taxon>Chitinophagaceae</taxon>
        <taxon>Chitinophaga</taxon>
    </lineage>
</organism>
<dbReference type="EMBL" id="RIAR02000001">
    <property type="protein sequence ID" value="NSL85925.1"/>
    <property type="molecule type" value="Genomic_DNA"/>
</dbReference>
<feature type="domain" description="Protein glutaminase" evidence="1">
    <location>
        <begin position="154"/>
        <end position="244"/>
    </location>
</feature>
<gene>
    <name evidence="2" type="ORF">ECE50_003720</name>
</gene>
<accession>A0A433WDC6</accession>
<evidence type="ECO:0000313" key="3">
    <source>
        <dbReference type="Proteomes" id="UP000281028"/>
    </source>
</evidence>
<protein>
    <recommendedName>
        <fullName evidence="1">Protein glutaminase domain-containing protein</fullName>
    </recommendedName>
</protein>
<keyword evidence="3" id="KW-1185">Reference proteome</keyword>
<proteinExistence type="predicted"/>
<reference evidence="2" key="1">
    <citation type="submission" date="2020-05" db="EMBL/GenBank/DDBJ databases">
        <title>Chitinophaga laudate sp. nov., isolated from a tropical peat swamp.</title>
        <authorList>
            <person name="Goh C.B.S."/>
            <person name="Lee M.S."/>
            <person name="Parimannan S."/>
            <person name="Pasbakhsh P."/>
            <person name="Yule C.M."/>
            <person name="Rajandas H."/>
            <person name="Loke S."/>
            <person name="Croft L."/>
            <person name="Tan J.B.L."/>
        </authorList>
    </citation>
    <scope>NUCLEOTIDE SEQUENCE</scope>
    <source>
        <strain evidence="2">Mgbs1</strain>
    </source>
</reference>
<dbReference type="PROSITE" id="PS51257">
    <property type="entry name" value="PROKAR_LIPOPROTEIN"/>
    <property type="match status" value="1"/>
</dbReference>
<dbReference type="InterPro" id="IPR041325">
    <property type="entry name" value="Gln_deamidase_2"/>
</dbReference>
<dbReference type="AlphaFoldDB" id="A0A433WDC6"/>
<dbReference type="Gene3D" id="2.40.50.340">
    <property type="match status" value="1"/>
</dbReference>